<dbReference type="HOGENOM" id="CLU_086674_0_0_5"/>
<protein>
    <recommendedName>
        <fullName evidence="3">TIR domain-containing protein</fullName>
    </recommendedName>
</protein>
<dbReference type="GO" id="GO:0007165">
    <property type="term" value="P:signal transduction"/>
    <property type="evidence" value="ECO:0007669"/>
    <property type="project" value="InterPro"/>
</dbReference>
<feature type="compositionally biased region" description="Low complexity" evidence="2">
    <location>
        <begin position="39"/>
        <end position="56"/>
    </location>
</feature>
<keyword evidence="1" id="KW-0175">Coiled coil</keyword>
<dbReference type="PATRIC" id="fig|380.5.peg.5636"/>
<evidence type="ECO:0000313" key="4">
    <source>
        <dbReference type="EMBL" id="CCF00534.1"/>
    </source>
</evidence>
<dbReference type="SMART" id="SM00255">
    <property type="entry name" value="TIR"/>
    <property type="match status" value="1"/>
</dbReference>
<dbReference type="SUPFAM" id="SSF52200">
    <property type="entry name" value="Toll/Interleukin receptor TIR domain"/>
    <property type="match status" value="1"/>
</dbReference>
<reference evidence="4 5" key="1">
    <citation type="journal article" date="2012" name="J. Bacteriol.">
        <title>Genome sequence of the soybean symbiont Sinorhizobium fredii HH103.</title>
        <authorList>
            <person name="Weidner S."/>
            <person name="Becker A."/>
            <person name="Bonilla I."/>
            <person name="Jaenicke S."/>
            <person name="Lloret J."/>
            <person name="Margaret I."/>
            <person name="Puhler A."/>
            <person name="Ruiz-Sainz J.E."/>
            <person name="Schneiker-Bekel S."/>
            <person name="Szczepanowski R."/>
            <person name="Vinardell J.M."/>
            <person name="Zehner S."/>
            <person name="Gottfert M."/>
        </authorList>
    </citation>
    <scope>NUCLEOTIDE SEQUENCE [LARGE SCALE GENOMIC DNA]</scope>
    <source>
        <strain evidence="4 5">HH103</strain>
        <plasmid evidence="5">pSfHH103e</plasmid>
    </source>
</reference>
<dbReference type="Pfam" id="PF13676">
    <property type="entry name" value="TIR_2"/>
    <property type="match status" value="1"/>
</dbReference>
<dbReference type="Proteomes" id="UP000007735">
    <property type="component" value="Plasmid pSfHH103e"/>
</dbReference>
<evidence type="ECO:0000259" key="3">
    <source>
        <dbReference type="PROSITE" id="PS50104"/>
    </source>
</evidence>
<sequence length="284" mass="31677">MTTSSYQSKITRLEKAIADLRKKDAQEAKKEAEYNAKVNKATSAAAKSKSASTISSKLREADTARKNAAASASKRAGYAKDIAQKNTELLKARAALSKEEGKQRSKVAKDIERQQASQLRRQKDLEDRVVNGMVAKMVPGGRTNETPLEQYDVFISHAWEDKDDFVRELAAKAIAADLKVFYDEKTLKWGDTLRRRIEAGLANSRFAVVVLSAAFFKKEWPQRELDGLFNLEIEGKSLILPIWHKISKDEVIKNAPSLSGKLALNTASLSVDEIVERLVEIVRN</sequence>
<geneLocation type="plasmid" evidence="4 5">
    <name>pSfHH103e</name>
</geneLocation>
<dbReference type="RefSeq" id="WP_014332185.1">
    <property type="nucleotide sequence ID" value="NC_016815.1"/>
</dbReference>
<dbReference type="InterPro" id="IPR000157">
    <property type="entry name" value="TIR_dom"/>
</dbReference>
<feature type="compositionally biased region" description="Basic and acidic residues" evidence="2">
    <location>
        <begin position="101"/>
        <end position="113"/>
    </location>
</feature>
<dbReference type="InterPro" id="IPR035897">
    <property type="entry name" value="Toll_tir_struct_dom_sf"/>
</dbReference>
<accession>G9AHK2</accession>
<feature type="coiled-coil region" evidence="1">
    <location>
        <begin position="3"/>
        <end position="33"/>
    </location>
</feature>
<feature type="domain" description="TIR" evidence="3">
    <location>
        <begin position="149"/>
        <end position="284"/>
    </location>
</feature>
<gene>
    <name evidence="4" type="ordered locus">SFHH103_06074</name>
</gene>
<evidence type="ECO:0000256" key="1">
    <source>
        <dbReference type="SAM" id="Coils"/>
    </source>
</evidence>
<dbReference type="AlphaFoldDB" id="G9AHK2"/>
<evidence type="ECO:0000256" key="2">
    <source>
        <dbReference type="SAM" id="MobiDB-lite"/>
    </source>
</evidence>
<evidence type="ECO:0000313" key="5">
    <source>
        <dbReference type="Proteomes" id="UP000007735"/>
    </source>
</evidence>
<dbReference type="KEGG" id="sfh:SFHH103_06074"/>
<feature type="compositionally biased region" description="Low complexity" evidence="2">
    <location>
        <begin position="66"/>
        <end position="76"/>
    </location>
</feature>
<proteinExistence type="predicted"/>
<dbReference type="EMBL" id="HE616899">
    <property type="protein sequence ID" value="CCF00534.1"/>
    <property type="molecule type" value="Genomic_DNA"/>
</dbReference>
<keyword evidence="4" id="KW-0614">Plasmid</keyword>
<feature type="region of interest" description="Disordered" evidence="2">
    <location>
        <begin position="101"/>
        <end position="123"/>
    </location>
</feature>
<organism evidence="4 5">
    <name type="scientific">Sinorhizobium fredii (strain HH103)</name>
    <dbReference type="NCBI Taxonomy" id="1117943"/>
    <lineage>
        <taxon>Bacteria</taxon>
        <taxon>Pseudomonadati</taxon>
        <taxon>Pseudomonadota</taxon>
        <taxon>Alphaproteobacteria</taxon>
        <taxon>Hyphomicrobiales</taxon>
        <taxon>Rhizobiaceae</taxon>
        <taxon>Sinorhizobium/Ensifer group</taxon>
        <taxon>Sinorhizobium</taxon>
    </lineage>
</organism>
<dbReference type="Gene3D" id="3.40.50.10140">
    <property type="entry name" value="Toll/interleukin-1 receptor homology (TIR) domain"/>
    <property type="match status" value="1"/>
</dbReference>
<feature type="region of interest" description="Disordered" evidence="2">
    <location>
        <begin position="39"/>
        <end position="77"/>
    </location>
</feature>
<name>G9AHK2_SINF1</name>
<dbReference type="PROSITE" id="PS50104">
    <property type="entry name" value="TIR"/>
    <property type="match status" value="1"/>
</dbReference>